<keyword evidence="1" id="KW-1133">Transmembrane helix</keyword>
<feature type="transmembrane region" description="Helical" evidence="1">
    <location>
        <begin position="59"/>
        <end position="79"/>
    </location>
</feature>
<dbReference type="Pfam" id="PF06942">
    <property type="entry name" value="GlpM"/>
    <property type="match status" value="1"/>
</dbReference>
<keyword evidence="1" id="KW-0472">Membrane</keyword>
<proteinExistence type="predicted"/>
<evidence type="ECO:0000256" key="1">
    <source>
        <dbReference type="SAM" id="Phobius"/>
    </source>
</evidence>
<feature type="transmembrane region" description="Helical" evidence="1">
    <location>
        <begin position="85"/>
        <end position="107"/>
    </location>
</feature>
<sequence>MDLFIKCVMAVIIIVIVHYISKTENYYIAGLVLSFPGLSILAYYFMYIEHGASKVRETIYFAIVSAIPFVSFLLVLNFVLKSYTISKSILISSMVWLFLSSILILTWKNFS</sequence>
<gene>
    <name evidence="2" type="ORF">SAMN04490355_10644</name>
</gene>
<accession>A0A1I4PI36</accession>
<dbReference type="STRING" id="1123291.SAMN04490355_10644"/>
<dbReference type="InterPro" id="IPR009707">
    <property type="entry name" value="GlpM/YdgC"/>
</dbReference>
<dbReference type="Proteomes" id="UP000199520">
    <property type="component" value="Unassembled WGS sequence"/>
</dbReference>
<keyword evidence="3" id="KW-1185">Reference proteome</keyword>
<organism evidence="2 3">
    <name type="scientific">Pelosinus propionicus DSM 13327</name>
    <dbReference type="NCBI Taxonomy" id="1123291"/>
    <lineage>
        <taxon>Bacteria</taxon>
        <taxon>Bacillati</taxon>
        <taxon>Bacillota</taxon>
        <taxon>Negativicutes</taxon>
        <taxon>Selenomonadales</taxon>
        <taxon>Sporomusaceae</taxon>
        <taxon>Pelosinus</taxon>
    </lineage>
</organism>
<protein>
    <submittedName>
        <fullName evidence="2">Uncharacterized membrane protein, GlpM family</fullName>
    </submittedName>
</protein>
<evidence type="ECO:0000313" key="3">
    <source>
        <dbReference type="Proteomes" id="UP000199520"/>
    </source>
</evidence>
<feature type="transmembrane region" description="Helical" evidence="1">
    <location>
        <begin position="5"/>
        <end position="21"/>
    </location>
</feature>
<name>A0A1I4PI36_9FIRM</name>
<evidence type="ECO:0000313" key="2">
    <source>
        <dbReference type="EMBL" id="SFM27216.1"/>
    </source>
</evidence>
<reference evidence="3" key="1">
    <citation type="submission" date="2016-10" db="EMBL/GenBank/DDBJ databases">
        <authorList>
            <person name="Varghese N."/>
            <person name="Submissions S."/>
        </authorList>
    </citation>
    <scope>NUCLEOTIDE SEQUENCE [LARGE SCALE GENOMIC DNA]</scope>
    <source>
        <strain evidence="3">DSM 13327</strain>
    </source>
</reference>
<dbReference type="EMBL" id="FOTS01000064">
    <property type="protein sequence ID" value="SFM27216.1"/>
    <property type="molecule type" value="Genomic_DNA"/>
</dbReference>
<dbReference type="AlphaFoldDB" id="A0A1I4PI36"/>
<keyword evidence="1" id="KW-0812">Transmembrane</keyword>
<feature type="transmembrane region" description="Helical" evidence="1">
    <location>
        <begin position="27"/>
        <end position="47"/>
    </location>
</feature>